<dbReference type="AlphaFoldDB" id="A0A1H8ING9"/>
<dbReference type="NCBIfam" id="TIGR01314">
    <property type="entry name" value="gntK_FGGY"/>
    <property type="match status" value="1"/>
</dbReference>
<evidence type="ECO:0000256" key="1">
    <source>
        <dbReference type="ARBA" id="ARBA00009156"/>
    </source>
</evidence>
<keyword evidence="8" id="KW-1185">Reference proteome</keyword>
<dbReference type="InterPro" id="IPR006002">
    <property type="entry name" value="Gluconate_kinase"/>
</dbReference>
<dbReference type="EMBL" id="FOCQ01000018">
    <property type="protein sequence ID" value="SEN69932.1"/>
    <property type="molecule type" value="Genomic_DNA"/>
</dbReference>
<dbReference type="CDD" id="cd07770">
    <property type="entry name" value="ASKHA_NBD_FGGY_GntK"/>
    <property type="match status" value="1"/>
</dbReference>
<sequence>MNHSKVFIGIDIGTTNTKAVVFGPKGRIMGSHSVEYPLHHPHPSWSEQDPDRILQAVIDCVRNAVLKAGVNRNAITAVGLSTAMHSLIVLDGAGRRLTNSIIWADNRSVEQAEKIKNEWSGHEIYKRTGTPIHPMSPLSKILWMKERDAETFNKAAKFISIKEYILYQLFHQLVVDYSIASATGMFNLQELNWDQEVLKLLGIREDQLSAPVPTTYALTGMDREIATQIGIHPDTPFVIGASDGVLANLGVGAIETGEIAVTIGTSGAVRTVTDRPLTDDQGRTFCYALTDKHWVVGGPTNNGGILLRWLRDEFAAPEVEVAKKLGIDPYDLMIQYAEKIPAGSEGLLFLPFLSGERSPYWNANARGLFFGISLQHKREHFIRAVLEGVVMSVFSVAVALRDLTGPAKDVRASGGFARSSLWRQILSDVMGYELLVPESHEASAFGAAFLARYAMGEVDSLKTIKDWIQITHRHQPDLHNTQTYLQLYYMYERVYRKLEDEFHILAQFQRNGSF</sequence>
<dbReference type="InterPro" id="IPR000577">
    <property type="entry name" value="Carb_kinase_FGGY"/>
</dbReference>
<dbReference type="GO" id="GO:0046316">
    <property type="term" value="F:gluconokinase activity"/>
    <property type="evidence" value="ECO:0007669"/>
    <property type="project" value="InterPro"/>
</dbReference>
<evidence type="ECO:0000256" key="3">
    <source>
        <dbReference type="ARBA" id="ARBA00022777"/>
    </source>
</evidence>
<feature type="domain" description="Carbohydrate kinase FGGY N-terminal" evidence="5">
    <location>
        <begin position="7"/>
        <end position="250"/>
    </location>
</feature>
<dbReference type="Proteomes" id="UP000199695">
    <property type="component" value="Unassembled WGS sequence"/>
</dbReference>
<dbReference type="PANTHER" id="PTHR43095">
    <property type="entry name" value="SUGAR KINASE"/>
    <property type="match status" value="1"/>
</dbReference>
<dbReference type="SUPFAM" id="SSF53067">
    <property type="entry name" value="Actin-like ATPase domain"/>
    <property type="match status" value="2"/>
</dbReference>
<dbReference type="RefSeq" id="WP_089972363.1">
    <property type="nucleotide sequence ID" value="NZ_FOCQ01000018.1"/>
</dbReference>
<organism evidence="7 8">
    <name type="scientific">Lihuaxuella thermophila</name>
    <dbReference type="NCBI Taxonomy" id="1173111"/>
    <lineage>
        <taxon>Bacteria</taxon>
        <taxon>Bacillati</taxon>
        <taxon>Bacillota</taxon>
        <taxon>Bacilli</taxon>
        <taxon>Bacillales</taxon>
        <taxon>Thermoactinomycetaceae</taxon>
        <taxon>Lihuaxuella</taxon>
    </lineage>
</organism>
<evidence type="ECO:0000256" key="2">
    <source>
        <dbReference type="ARBA" id="ARBA00022679"/>
    </source>
</evidence>
<evidence type="ECO:0000259" key="5">
    <source>
        <dbReference type="Pfam" id="PF00370"/>
    </source>
</evidence>
<proteinExistence type="inferred from homology"/>
<dbReference type="Gene3D" id="3.30.420.40">
    <property type="match status" value="2"/>
</dbReference>
<dbReference type="Pfam" id="PF02782">
    <property type="entry name" value="FGGY_C"/>
    <property type="match status" value="1"/>
</dbReference>
<dbReference type="InterPro" id="IPR018485">
    <property type="entry name" value="FGGY_C"/>
</dbReference>
<dbReference type="OrthoDB" id="9805576at2"/>
<protein>
    <submittedName>
        <fullName evidence="7">Gluconokinase</fullName>
    </submittedName>
</protein>
<reference evidence="7 8" key="1">
    <citation type="submission" date="2016-10" db="EMBL/GenBank/DDBJ databases">
        <authorList>
            <person name="de Groot N.N."/>
        </authorList>
    </citation>
    <scope>NUCLEOTIDE SEQUENCE [LARGE SCALE GENOMIC DNA]</scope>
    <source>
        <strain evidence="7 8">DSM 46701</strain>
    </source>
</reference>
<dbReference type="STRING" id="1173111.SAMN05444955_11859"/>
<dbReference type="GO" id="GO:0019521">
    <property type="term" value="P:D-gluconate metabolic process"/>
    <property type="evidence" value="ECO:0007669"/>
    <property type="project" value="InterPro"/>
</dbReference>
<dbReference type="PIRSF" id="PIRSF000538">
    <property type="entry name" value="GlpK"/>
    <property type="match status" value="1"/>
</dbReference>
<keyword evidence="3 4" id="KW-0418">Kinase</keyword>
<dbReference type="InterPro" id="IPR018483">
    <property type="entry name" value="Carb_kinase_FGGY_CS"/>
</dbReference>
<keyword evidence="2 4" id="KW-0808">Transferase</keyword>
<accession>A0A1H8ING9</accession>
<dbReference type="InterPro" id="IPR018484">
    <property type="entry name" value="FGGY_N"/>
</dbReference>
<evidence type="ECO:0000313" key="7">
    <source>
        <dbReference type="EMBL" id="SEN69932.1"/>
    </source>
</evidence>
<dbReference type="PANTHER" id="PTHR43095:SF2">
    <property type="entry name" value="GLUCONOKINASE"/>
    <property type="match status" value="1"/>
</dbReference>
<comment type="similarity">
    <text evidence="1 4">Belongs to the FGGY kinase family.</text>
</comment>
<dbReference type="InterPro" id="IPR043129">
    <property type="entry name" value="ATPase_NBD"/>
</dbReference>
<evidence type="ECO:0000313" key="8">
    <source>
        <dbReference type="Proteomes" id="UP000199695"/>
    </source>
</evidence>
<evidence type="ECO:0000256" key="4">
    <source>
        <dbReference type="RuleBase" id="RU003733"/>
    </source>
</evidence>
<dbReference type="PROSITE" id="PS00445">
    <property type="entry name" value="FGGY_KINASES_2"/>
    <property type="match status" value="1"/>
</dbReference>
<name>A0A1H8ING9_9BACL</name>
<evidence type="ECO:0000259" key="6">
    <source>
        <dbReference type="Pfam" id="PF02782"/>
    </source>
</evidence>
<dbReference type="Pfam" id="PF00370">
    <property type="entry name" value="FGGY_N"/>
    <property type="match status" value="1"/>
</dbReference>
<feature type="domain" description="Carbohydrate kinase FGGY C-terminal" evidence="6">
    <location>
        <begin position="260"/>
        <end position="455"/>
    </location>
</feature>
<dbReference type="InterPro" id="IPR050406">
    <property type="entry name" value="FGGY_Carb_Kinase"/>
</dbReference>
<gene>
    <name evidence="7" type="ORF">SAMN05444955_11859</name>
</gene>